<keyword evidence="1" id="KW-0812">Transmembrane</keyword>
<organism evidence="2 3">
    <name type="scientific">Komagataeibacter europaeus NBRC 3261</name>
    <dbReference type="NCBI Taxonomy" id="1234669"/>
    <lineage>
        <taxon>Bacteria</taxon>
        <taxon>Pseudomonadati</taxon>
        <taxon>Pseudomonadota</taxon>
        <taxon>Alphaproteobacteria</taxon>
        <taxon>Acetobacterales</taxon>
        <taxon>Acetobacteraceae</taxon>
        <taxon>Komagataeibacter</taxon>
    </lineage>
</organism>
<proteinExistence type="predicted"/>
<protein>
    <recommendedName>
        <fullName evidence="4">Tryptophan synthase subunit beta</fullName>
    </recommendedName>
</protein>
<evidence type="ECO:0000313" key="2">
    <source>
        <dbReference type="EMBL" id="GAN96659.1"/>
    </source>
</evidence>
<dbReference type="AlphaFoldDB" id="A0A0D6PZN9"/>
<reference evidence="2 3" key="1">
    <citation type="submission" date="2012-11" db="EMBL/GenBank/DDBJ databases">
        <title>Whole genome sequence of Gluconacetobacter europaeus NBRC3261.</title>
        <authorList>
            <person name="Azuma Y."/>
            <person name="Higashiura N."/>
            <person name="Hirakawa H."/>
            <person name="Matsushita K."/>
        </authorList>
    </citation>
    <scope>NUCLEOTIDE SEQUENCE [LARGE SCALE GENOMIC DNA]</scope>
    <source>
        <strain evidence="2 3">NBRC 3261</strain>
    </source>
</reference>
<feature type="transmembrane region" description="Helical" evidence="1">
    <location>
        <begin position="52"/>
        <end position="85"/>
    </location>
</feature>
<dbReference type="RefSeq" id="WP_010512098.1">
    <property type="nucleotide sequence ID" value="NZ_BANI01000083.1"/>
</dbReference>
<gene>
    <name evidence="2" type="ORF">Geu3261_0090_005</name>
</gene>
<keyword evidence="1" id="KW-1133">Transmembrane helix</keyword>
<keyword evidence="1" id="KW-0472">Membrane</keyword>
<sequence>MLMNSTLPPNGPAPAEMDPEHLRRQRLERLLRRLPARGEQAMRWLLQPGRAWLRAILGSALIVGGLLSFLPVLGLWMLPLGLILLAEDMPPLRKLTARMLEWIERRHPKWMAPKPAP</sequence>
<comment type="caution">
    <text evidence="2">The sequence shown here is derived from an EMBL/GenBank/DDBJ whole genome shotgun (WGS) entry which is preliminary data.</text>
</comment>
<evidence type="ECO:0000256" key="1">
    <source>
        <dbReference type="SAM" id="Phobius"/>
    </source>
</evidence>
<evidence type="ECO:0000313" key="3">
    <source>
        <dbReference type="Proteomes" id="UP000032675"/>
    </source>
</evidence>
<name>A0A0D6PZN9_KOMEU</name>
<dbReference type="Proteomes" id="UP000032675">
    <property type="component" value="Unassembled WGS sequence"/>
</dbReference>
<evidence type="ECO:0008006" key="4">
    <source>
        <dbReference type="Google" id="ProtNLM"/>
    </source>
</evidence>
<accession>A0A0D6PZN9</accession>
<dbReference type="EMBL" id="BANI01000083">
    <property type="protein sequence ID" value="GAN96659.1"/>
    <property type="molecule type" value="Genomic_DNA"/>
</dbReference>